<dbReference type="EMBL" id="LR215973">
    <property type="protein sequence ID" value="VFB00339.1"/>
    <property type="molecule type" value="Genomic_DNA"/>
</dbReference>
<feature type="transmembrane region" description="Helical" evidence="5">
    <location>
        <begin position="58"/>
        <end position="83"/>
    </location>
</feature>
<evidence type="ECO:0000313" key="7">
    <source>
        <dbReference type="EMBL" id="VFB00339.1"/>
    </source>
</evidence>
<feature type="transmembrane region" description="Helical" evidence="5">
    <location>
        <begin position="29"/>
        <end position="46"/>
    </location>
</feature>
<proteinExistence type="predicted"/>
<organism evidence="7 8">
    <name type="scientific">Nocardia cyriacigeorgica</name>
    <dbReference type="NCBI Taxonomy" id="135487"/>
    <lineage>
        <taxon>Bacteria</taxon>
        <taxon>Bacillati</taxon>
        <taxon>Actinomycetota</taxon>
        <taxon>Actinomycetes</taxon>
        <taxon>Mycobacteriales</taxon>
        <taxon>Nocardiaceae</taxon>
        <taxon>Nocardia</taxon>
    </lineage>
</organism>
<name>A0A4U8WEK9_9NOCA</name>
<dbReference type="InterPro" id="IPR013525">
    <property type="entry name" value="ABC2_TM"/>
</dbReference>
<keyword evidence="4 5" id="KW-0472">Membrane</keyword>
<dbReference type="AlphaFoldDB" id="A0A4U8WEK9"/>
<dbReference type="PANTHER" id="PTHR43229">
    <property type="entry name" value="NODULATION PROTEIN J"/>
    <property type="match status" value="1"/>
</dbReference>
<protein>
    <submittedName>
        <fullName evidence="7">Daunorubicin resistance ABC transporter membrane protein</fullName>
    </submittedName>
</protein>
<feature type="transmembrane region" description="Helical" evidence="5">
    <location>
        <begin position="241"/>
        <end position="259"/>
    </location>
</feature>
<dbReference type="GO" id="GO:0140359">
    <property type="term" value="F:ABC-type transporter activity"/>
    <property type="evidence" value="ECO:0007669"/>
    <property type="project" value="InterPro"/>
</dbReference>
<dbReference type="Proteomes" id="UP000290439">
    <property type="component" value="Chromosome"/>
</dbReference>
<sequence length="283" mass="30291">MNPTTVAIRAGFRRARIESRMLFTNAEDVAGLVLTPGLILTALFFMRNSTFQETGLKLGALALPSVLGMIIGFNGLYTIAQYLVLDREDGTLLRAKATPNGMIGYFIGKIGASAGAVLAQVVILLGVGMVIVGGVSLDSVGSWLTLVWVLALGLLAVLSIGAVLGAVFDDPRGLFFFTMPLMGLVAISGIFYPITGLPGWLQVIGQVFPMYWIGLGMRSAMLPASAEAVELEQSWRHLETAAVLGIWATAGMLLAPIVMRRMARRESGAAMAERREKALQRAY</sequence>
<accession>A0A4U8WEK9</accession>
<gene>
    <name evidence="7" type="ORF">NCTC10797_04134</name>
</gene>
<evidence type="ECO:0000256" key="1">
    <source>
        <dbReference type="ARBA" id="ARBA00004141"/>
    </source>
</evidence>
<dbReference type="Pfam" id="PF12698">
    <property type="entry name" value="ABC2_membrane_3"/>
    <property type="match status" value="1"/>
</dbReference>
<evidence type="ECO:0000256" key="4">
    <source>
        <dbReference type="ARBA" id="ARBA00023136"/>
    </source>
</evidence>
<dbReference type="RefSeq" id="WP_130918234.1">
    <property type="nucleotide sequence ID" value="NZ_LR215973.1"/>
</dbReference>
<dbReference type="GO" id="GO:0016020">
    <property type="term" value="C:membrane"/>
    <property type="evidence" value="ECO:0007669"/>
    <property type="project" value="UniProtKB-SubCell"/>
</dbReference>
<feature type="transmembrane region" description="Helical" evidence="5">
    <location>
        <begin position="103"/>
        <end position="131"/>
    </location>
</feature>
<evidence type="ECO:0000313" key="8">
    <source>
        <dbReference type="Proteomes" id="UP000290439"/>
    </source>
</evidence>
<evidence type="ECO:0000256" key="2">
    <source>
        <dbReference type="ARBA" id="ARBA00022692"/>
    </source>
</evidence>
<comment type="subcellular location">
    <subcellularLocation>
        <location evidence="1">Membrane</location>
        <topology evidence="1">Multi-pass membrane protein</topology>
    </subcellularLocation>
</comment>
<dbReference type="InterPro" id="IPR051784">
    <property type="entry name" value="Nod_factor_ABC_transporter"/>
</dbReference>
<evidence type="ECO:0000256" key="3">
    <source>
        <dbReference type="ARBA" id="ARBA00022989"/>
    </source>
</evidence>
<evidence type="ECO:0000256" key="5">
    <source>
        <dbReference type="SAM" id="Phobius"/>
    </source>
</evidence>
<evidence type="ECO:0000259" key="6">
    <source>
        <dbReference type="Pfam" id="PF12698"/>
    </source>
</evidence>
<feature type="transmembrane region" description="Helical" evidence="5">
    <location>
        <begin position="174"/>
        <end position="192"/>
    </location>
</feature>
<reference evidence="7 8" key="1">
    <citation type="submission" date="2019-02" db="EMBL/GenBank/DDBJ databases">
        <authorList>
            <consortium name="Pathogen Informatics"/>
        </authorList>
    </citation>
    <scope>NUCLEOTIDE SEQUENCE [LARGE SCALE GENOMIC DNA]</scope>
    <source>
        <strain evidence="7 8">3012STDY6756504</strain>
    </source>
</reference>
<keyword evidence="2 5" id="KW-0812">Transmembrane</keyword>
<keyword evidence="3 5" id="KW-1133">Transmembrane helix</keyword>
<dbReference type="PANTHER" id="PTHR43229:SF3">
    <property type="entry name" value="ABC-TYPE MULTIDRUG TRANSPORT SYSTEM, PERMEASE COMPONENT"/>
    <property type="match status" value="1"/>
</dbReference>
<feature type="domain" description="ABC-2 type transporter transmembrane" evidence="6">
    <location>
        <begin position="62"/>
        <end position="255"/>
    </location>
</feature>
<feature type="transmembrane region" description="Helical" evidence="5">
    <location>
        <begin position="143"/>
        <end position="168"/>
    </location>
</feature>